<feature type="domain" description="DinB-like" evidence="1">
    <location>
        <begin position="12"/>
        <end position="150"/>
    </location>
</feature>
<evidence type="ECO:0000313" key="3">
    <source>
        <dbReference type="Proteomes" id="UP000237640"/>
    </source>
</evidence>
<organism evidence="2 3">
    <name type="scientific">Flagellimonas meridianipacifica</name>
    <dbReference type="NCBI Taxonomy" id="1080225"/>
    <lineage>
        <taxon>Bacteria</taxon>
        <taxon>Pseudomonadati</taxon>
        <taxon>Bacteroidota</taxon>
        <taxon>Flavobacteriia</taxon>
        <taxon>Flavobacteriales</taxon>
        <taxon>Flavobacteriaceae</taxon>
        <taxon>Flagellimonas</taxon>
    </lineage>
</organism>
<name>A0A2T0MFU5_9FLAO</name>
<sequence length="174" mass="20035">MVFELDKAIEILERTPASIETLLHGISNEWLMHNEGDNTWSPYEIIGHLIHGEKTDWIPRAKIILSQSQNKTFEPFDRFAQNKQGQTKTISELLKEFKKLRAENIKELLALNIDKLALKKTGIHPELGEVNLQELLSTWVVHDLGHIAQISRVMAKQYKDEVGVWQAYLGILKK</sequence>
<proteinExistence type="predicted"/>
<dbReference type="OrthoDB" id="1434917at2"/>
<reference evidence="2 3" key="1">
    <citation type="submission" date="2018-03" db="EMBL/GenBank/DDBJ databases">
        <title>Genomic Encyclopedia of Archaeal and Bacterial Type Strains, Phase II (KMG-II): from individual species to whole genera.</title>
        <authorList>
            <person name="Goeker M."/>
        </authorList>
    </citation>
    <scope>NUCLEOTIDE SEQUENCE [LARGE SCALE GENOMIC DNA]</scope>
    <source>
        <strain evidence="2 3">DSM 25027</strain>
    </source>
</reference>
<evidence type="ECO:0000313" key="2">
    <source>
        <dbReference type="EMBL" id="PRX56450.1"/>
    </source>
</evidence>
<dbReference type="InterPro" id="IPR034660">
    <property type="entry name" value="DinB/YfiT-like"/>
</dbReference>
<dbReference type="Proteomes" id="UP000237640">
    <property type="component" value="Unassembled WGS sequence"/>
</dbReference>
<keyword evidence="3" id="KW-1185">Reference proteome</keyword>
<accession>A0A2T0MFU5</accession>
<dbReference type="EMBL" id="PVYX01000001">
    <property type="protein sequence ID" value="PRX56450.1"/>
    <property type="molecule type" value="Genomic_DNA"/>
</dbReference>
<comment type="caution">
    <text evidence="2">The sequence shown here is derived from an EMBL/GenBank/DDBJ whole genome shotgun (WGS) entry which is preliminary data.</text>
</comment>
<dbReference type="InterPro" id="IPR024775">
    <property type="entry name" value="DinB-like"/>
</dbReference>
<evidence type="ECO:0000259" key="1">
    <source>
        <dbReference type="Pfam" id="PF12867"/>
    </source>
</evidence>
<dbReference type="Gene3D" id="1.20.120.450">
    <property type="entry name" value="dinb family like domain"/>
    <property type="match status" value="1"/>
</dbReference>
<dbReference type="RefSeq" id="WP_106143425.1">
    <property type="nucleotide sequence ID" value="NZ_PVYX01000001.1"/>
</dbReference>
<dbReference type="Pfam" id="PF12867">
    <property type="entry name" value="DinB_2"/>
    <property type="match status" value="1"/>
</dbReference>
<gene>
    <name evidence="2" type="ORF">CLV81_0447</name>
</gene>
<protein>
    <submittedName>
        <fullName evidence="2">DinB family protein</fullName>
    </submittedName>
</protein>
<dbReference type="SUPFAM" id="SSF109854">
    <property type="entry name" value="DinB/YfiT-like putative metalloenzymes"/>
    <property type="match status" value="1"/>
</dbReference>
<dbReference type="AlphaFoldDB" id="A0A2T0MFU5"/>